<comment type="caution">
    <text evidence="22">The sequence shown here is derived from an EMBL/GenBank/DDBJ whole genome shotgun (WGS) entry which is preliminary data.</text>
</comment>
<feature type="compositionally biased region" description="Acidic residues" evidence="20">
    <location>
        <begin position="508"/>
        <end position="519"/>
    </location>
</feature>
<dbReference type="GO" id="GO:0046872">
    <property type="term" value="F:metal ion binding"/>
    <property type="evidence" value="ECO:0007669"/>
    <property type="project" value="UniProtKB-KW"/>
</dbReference>
<evidence type="ECO:0000256" key="19">
    <source>
        <dbReference type="RuleBase" id="RU004196"/>
    </source>
</evidence>
<dbReference type="GO" id="GO:0005634">
    <property type="term" value="C:nucleus"/>
    <property type="evidence" value="ECO:0007669"/>
    <property type="project" value="UniProtKB-SubCell"/>
</dbReference>
<dbReference type="Pfam" id="PF04679">
    <property type="entry name" value="DNA_ligase_A_C"/>
    <property type="match status" value="1"/>
</dbReference>
<evidence type="ECO:0000256" key="11">
    <source>
        <dbReference type="ARBA" id="ARBA00022840"/>
    </source>
</evidence>
<dbReference type="PANTHER" id="PTHR45674">
    <property type="entry name" value="DNA LIGASE 1/3 FAMILY MEMBER"/>
    <property type="match status" value="1"/>
</dbReference>
<evidence type="ECO:0000313" key="23">
    <source>
        <dbReference type="Proteomes" id="UP001201812"/>
    </source>
</evidence>
<evidence type="ECO:0000256" key="3">
    <source>
        <dbReference type="ARBA" id="ARBA00007572"/>
    </source>
</evidence>
<sequence>MNIFSSIKIEVRVMSALPPTVLSHQPYLKFAKGKNHTKHTVAQQEEYSVKYHTTARFFIKSNWKAGDKIPYLALAKTLEHIEDTSSRLEIIKILSEFFMSAIELSPNDLTASIYLCINQLGPSYEGLELGIAETNLIKAVSYATGRTVEKIKAELLLKGDLGIVAQQSRTNQKMLTQPPPLTVPFVLQKLREIAVMSGKNICNDFRRRTRANDDNQATVKQFRERQYFELENFTERFRLTREQVQQLVDEIGDLIGPNGHMARNHPLSALDKVLLALRFYASGSFYYVIGDTAGPSKHSVRNAISQVTRATNVRLFQQTVRFPDDMNPTRQEFYRIAQMPLVFGCIDGTLINITKPQRYPEQFLDRHGDFSLNVMVVCGPQRKIFYAKTAAPGHQHDARVFSESLLCQRLEDGWRPLPQGVLLGNSGYALRDFLQTPIPNPLTPAENRYNAAHKRTRSRIECAIGQLKNSWRCLSKLRVKDPAYAAEIIKAVIVLHNRRMDQNPEDLPAPEEEQEDQCPPEEMGTTEARAAGKQKQNELINFFTAMPSFGKLGLATWHVIKTADLATWCQVAKLGNLALDIDRPLNMDNKVKAVQALIIPCKECESRYLIRGLSGKLRIGLAEQSLLVALANAFTKIEVKKEGRKLSDEKLKERMEVDTHTLKSTYCQCPNYDKIVSIALESGISALPEKCKLTPVMIYYDATVFVNSYLSTLNTWRYSPFRKIHLTESGETHIYSRNQENTTSKFPDIIKRIPNCIHSGTKEFIADGEVVAWHPEQKVILPFQTLTTRKRKNVNENEIKVEVCVFLFDLLYINGRSLIAEPYRVRRDLLHETFNTQPGHFMFASSMDTSDVEEISLFLDDAVKGNCEGLMVKTLDEKATYEIAKRSHSWLKLKKDYLEGIGDTLDLVVIGGYLGTGKRTGTICKIGTGLKDEDLKQQYRDFEKLRIDKPKSYYSFDSSLAPDHWFEAEIVWEVKAADLSISPRHHAALGVVEVGKGISLRFPRYIRLREDKKPTDATSADQVVQLYNNQEHIKNNKKLEANAADIDDDDY</sequence>
<dbReference type="InterPro" id="IPR012309">
    <property type="entry name" value="DNA_ligase_ATP-dep_C"/>
</dbReference>
<feature type="domain" description="ATP-dependent DNA ligase family profile" evidence="21">
    <location>
        <begin position="796"/>
        <end position="932"/>
    </location>
</feature>
<comment type="cofactor">
    <cofactor evidence="1">
        <name>a divalent metal cation</name>
        <dbReference type="ChEBI" id="CHEBI:60240"/>
    </cofactor>
</comment>
<gene>
    <name evidence="22" type="ORF">DdX_07333</name>
</gene>
<protein>
    <recommendedName>
        <fullName evidence="17">DNA ligase 1</fullName>
        <ecNumber evidence="4">6.5.1.1</ecNumber>
    </recommendedName>
    <alternativeName>
        <fullName evidence="18">DNA ligase I</fullName>
    </alternativeName>
</protein>
<evidence type="ECO:0000256" key="5">
    <source>
        <dbReference type="ARBA" id="ARBA00022598"/>
    </source>
</evidence>
<dbReference type="InterPro" id="IPR012310">
    <property type="entry name" value="DNA_ligase_ATP-dep_cent"/>
</dbReference>
<dbReference type="Gene3D" id="2.40.50.140">
    <property type="entry name" value="Nucleic acid-binding proteins"/>
    <property type="match status" value="1"/>
</dbReference>
<keyword evidence="15" id="KW-0131">Cell cycle</keyword>
<comment type="similarity">
    <text evidence="3 19">Belongs to the ATP-dependent DNA ligase family.</text>
</comment>
<keyword evidence="5 22" id="KW-0436">Ligase</keyword>
<dbReference type="EMBL" id="JAKKPZ010000010">
    <property type="protein sequence ID" value="KAI1716291.1"/>
    <property type="molecule type" value="Genomic_DNA"/>
</dbReference>
<dbReference type="Pfam" id="PF04675">
    <property type="entry name" value="DNA_ligase_A_N"/>
    <property type="match status" value="2"/>
</dbReference>
<keyword evidence="14" id="KW-0539">Nucleus</keyword>
<dbReference type="CDD" id="cd07969">
    <property type="entry name" value="OBF_DNA_ligase_I"/>
    <property type="match status" value="1"/>
</dbReference>
<dbReference type="GO" id="GO:1903461">
    <property type="term" value="P:Okazaki fragment processing involved in mitotic DNA replication"/>
    <property type="evidence" value="ECO:0007669"/>
    <property type="project" value="TreeGrafter"/>
</dbReference>
<dbReference type="EC" id="6.5.1.1" evidence="4"/>
<dbReference type="NCBIfam" id="TIGR00574">
    <property type="entry name" value="dnl1"/>
    <property type="match status" value="1"/>
</dbReference>
<evidence type="ECO:0000256" key="9">
    <source>
        <dbReference type="ARBA" id="ARBA00022741"/>
    </source>
</evidence>
<keyword evidence="7" id="KW-0235">DNA replication</keyword>
<evidence type="ECO:0000256" key="12">
    <source>
        <dbReference type="ARBA" id="ARBA00023172"/>
    </source>
</evidence>
<dbReference type="Gene3D" id="1.10.3260.10">
    <property type="entry name" value="DNA ligase, ATP-dependent, N-terminal domain"/>
    <property type="match status" value="2"/>
</dbReference>
<dbReference type="GO" id="GO:0005524">
    <property type="term" value="F:ATP binding"/>
    <property type="evidence" value="ECO:0007669"/>
    <property type="project" value="UniProtKB-KW"/>
</dbReference>
<keyword evidence="10" id="KW-0227">DNA damage</keyword>
<keyword evidence="12" id="KW-0233">DNA recombination</keyword>
<dbReference type="InterPro" id="IPR036599">
    <property type="entry name" value="DNA_ligase_N_sf"/>
</dbReference>
<dbReference type="Gene3D" id="3.30.1490.70">
    <property type="match status" value="1"/>
</dbReference>
<evidence type="ECO:0000256" key="15">
    <source>
        <dbReference type="ARBA" id="ARBA00023306"/>
    </source>
</evidence>
<evidence type="ECO:0000256" key="20">
    <source>
        <dbReference type="SAM" id="MobiDB-lite"/>
    </source>
</evidence>
<dbReference type="Pfam" id="PF13359">
    <property type="entry name" value="DDE_Tnp_4"/>
    <property type="match status" value="1"/>
</dbReference>
<evidence type="ECO:0000256" key="10">
    <source>
        <dbReference type="ARBA" id="ARBA00022763"/>
    </source>
</evidence>
<keyword evidence="11" id="KW-0067">ATP-binding</keyword>
<evidence type="ECO:0000256" key="8">
    <source>
        <dbReference type="ARBA" id="ARBA00022723"/>
    </source>
</evidence>
<evidence type="ECO:0000256" key="16">
    <source>
        <dbReference type="ARBA" id="ARBA00034003"/>
    </source>
</evidence>
<evidence type="ECO:0000259" key="21">
    <source>
        <dbReference type="PROSITE" id="PS50160"/>
    </source>
</evidence>
<evidence type="ECO:0000256" key="4">
    <source>
        <dbReference type="ARBA" id="ARBA00012727"/>
    </source>
</evidence>
<dbReference type="InterPro" id="IPR027806">
    <property type="entry name" value="HARBI1_dom"/>
</dbReference>
<dbReference type="PANTHER" id="PTHR45674:SF4">
    <property type="entry name" value="DNA LIGASE 1"/>
    <property type="match status" value="1"/>
</dbReference>
<dbReference type="GO" id="GO:0051301">
    <property type="term" value="P:cell division"/>
    <property type="evidence" value="ECO:0007669"/>
    <property type="project" value="UniProtKB-KW"/>
</dbReference>
<reference evidence="22" key="1">
    <citation type="submission" date="2022-01" db="EMBL/GenBank/DDBJ databases">
        <title>Genome Sequence Resource for Two Populations of Ditylenchus destructor, the Migratory Endoparasitic Phytonematode.</title>
        <authorList>
            <person name="Zhang H."/>
            <person name="Lin R."/>
            <person name="Xie B."/>
        </authorList>
    </citation>
    <scope>NUCLEOTIDE SEQUENCE</scope>
    <source>
        <strain evidence="22">BazhouSP</strain>
    </source>
</reference>
<dbReference type="GO" id="GO:0003677">
    <property type="term" value="F:DNA binding"/>
    <property type="evidence" value="ECO:0007669"/>
    <property type="project" value="InterPro"/>
</dbReference>
<comment type="subcellular location">
    <subcellularLocation>
        <location evidence="2">Nucleus</location>
    </subcellularLocation>
</comment>
<dbReference type="GO" id="GO:0006310">
    <property type="term" value="P:DNA recombination"/>
    <property type="evidence" value="ECO:0007669"/>
    <property type="project" value="UniProtKB-KW"/>
</dbReference>
<dbReference type="CDD" id="cd07900">
    <property type="entry name" value="Adenylation_DNA_ligase_I_Euk"/>
    <property type="match status" value="1"/>
</dbReference>
<organism evidence="22 23">
    <name type="scientific">Ditylenchus destructor</name>
    <dbReference type="NCBI Taxonomy" id="166010"/>
    <lineage>
        <taxon>Eukaryota</taxon>
        <taxon>Metazoa</taxon>
        <taxon>Ecdysozoa</taxon>
        <taxon>Nematoda</taxon>
        <taxon>Chromadorea</taxon>
        <taxon>Rhabditida</taxon>
        <taxon>Tylenchina</taxon>
        <taxon>Tylenchomorpha</taxon>
        <taxon>Sphaerularioidea</taxon>
        <taxon>Anguinidae</taxon>
        <taxon>Anguininae</taxon>
        <taxon>Ditylenchus</taxon>
    </lineage>
</organism>
<evidence type="ECO:0000256" key="2">
    <source>
        <dbReference type="ARBA" id="ARBA00004123"/>
    </source>
</evidence>
<dbReference type="SUPFAM" id="SSF50249">
    <property type="entry name" value="Nucleic acid-binding proteins"/>
    <property type="match status" value="1"/>
</dbReference>
<dbReference type="PROSITE" id="PS50160">
    <property type="entry name" value="DNA_LIGASE_A3"/>
    <property type="match status" value="1"/>
</dbReference>
<feature type="region of interest" description="Disordered" evidence="20">
    <location>
        <begin position="502"/>
        <end position="531"/>
    </location>
</feature>
<dbReference type="InterPro" id="IPR000977">
    <property type="entry name" value="DNA_ligase_ATP-dep"/>
</dbReference>
<dbReference type="PROSITE" id="PS00333">
    <property type="entry name" value="DNA_LIGASE_A2"/>
    <property type="match status" value="1"/>
</dbReference>
<evidence type="ECO:0000256" key="14">
    <source>
        <dbReference type="ARBA" id="ARBA00023242"/>
    </source>
</evidence>
<dbReference type="FunFam" id="3.30.470.30:FF:000002">
    <property type="entry name" value="DNA ligase"/>
    <property type="match status" value="1"/>
</dbReference>
<dbReference type="GO" id="GO:0005739">
    <property type="term" value="C:mitochondrion"/>
    <property type="evidence" value="ECO:0007669"/>
    <property type="project" value="TreeGrafter"/>
</dbReference>
<dbReference type="AlphaFoldDB" id="A0AAD4N7E2"/>
<proteinExistence type="inferred from homology"/>
<keyword evidence="8" id="KW-0479">Metal-binding</keyword>
<comment type="catalytic activity">
    <reaction evidence="16">
        <text>ATP + (deoxyribonucleotide)n-3'-hydroxyl + 5'-phospho-(deoxyribonucleotide)m = (deoxyribonucleotide)n+m + AMP + diphosphate.</text>
        <dbReference type="EC" id="6.5.1.1"/>
    </reaction>
</comment>
<dbReference type="SUPFAM" id="SSF117018">
    <property type="entry name" value="ATP-dependent DNA ligase DNA-binding domain"/>
    <property type="match status" value="2"/>
</dbReference>
<evidence type="ECO:0000256" key="1">
    <source>
        <dbReference type="ARBA" id="ARBA00001968"/>
    </source>
</evidence>
<accession>A0AAD4N7E2</accession>
<evidence type="ECO:0000256" key="17">
    <source>
        <dbReference type="ARBA" id="ARBA00041131"/>
    </source>
</evidence>
<keyword evidence="6" id="KW-0132">Cell division</keyword>
<name>A0AAD4N7E2_9BILA</name>
<dbReference type="SUPFAM" id="SSF56091">
    <property type="entry name" value="DNA ligase/mRNA capping enzyme, catalytic domain"/>
    <property type="match status" value="1"/>
</dbReference>
<evidence type="ECO:0000256" key="18">
    <source>
        <dbReference type="ARBA" id="ARBA00041666"/>
    </source>
</evidence>
<evidence type="ECO:0000256" key="13">
    <source>
        <dbReference type="ARBA" id="ARBA00023204"/>
    </source>
</evidence>
<dbReference type="Pfam" id="PF01068">
    <property type="entry name" value="DNA_ligase_A_M"/>
    <property type="match status" value="1"/>
</dbReference>
<keyword evidence="23" id="KW-1185">Reference proteome</keyword>
<evidence type="ECO:0000256" key="7">
    <source>
        <dbReference type="ARBA" id="ARBA00022705"/>
    </source>
</evidence>
<dbReference type="GO" id="GO:0071897">
    <property type="term" value="P:DNA biosynthetic process"/>
    <property type="evidence" value="ECO:0007669"/>
    <property type="project" value="InterPro"/>
</dbReference>
<dbReference type="InterPro" id="IPR012340">
    <property type="entry name" value="NA-bd_OB-fold"/>
</dbReference>
<dbReference type="InterPro" id="IPR016059">
    <property type="entry name" value="DNA_ligase_ATP-dep_CS"/>
</dbReference>
<evidence type="ECO:0000256" key="6">
    <source>
        <dbReference type="ARBA" id="ARBA00022618"/>
    </source>
</evidence>
<keyword evidence="9" id="KW-0547">Nucleotide-binding</keyword>
<dbReference type="FunFam" id="2.40.50.140:FF:000062">
    <property type="entry name" value="DNA ligase"/>
    <property type="match status" value="1"/>
</dbReference>
<dbReference type="GO" id="GO:0003910">
    <property type="term" value="F:DNA ligase (ATP) activity"/>
    <property type="evidence" value="ECO:0007669"/>
    <property type="project" value="UniProtKB-EC"/>
</dbReference>
<dbReference type="GO" id="GO:0006281">
    <property type="term" value="P:DNA repair"/>
    <property type="evidence" value="ECO:0007669"/>
    <property type="project" value="UniProtKB-KW"/>
</dbReference>
<dbReference type="InterPro" id="IPR050191">
    <property type="entry name" value="ATP-dep_DNA_ligase"/>
</dbReference>
<evidence type="ECO:0000313" key="22">
    <source>
        <dbReference type="EMBL" id="KAI1716291.1"/>
    </source>
</evidence>
<dbReference type="Proteomes" id="UP001201812">
    <property type="component" value="Unassembled WGS sequence"/>
</dbReference>
<keyword evidence="13" id="KW-0234">DNA repair</keyword>
<dbReference type="Gene3D" id="3.30.470.30">
    <property type="entry name" value="DNA ligase/mRNA capping enzyme"/>
    <property type="match status" value="1"/>
</dbReference>
<dbReference type="InterPro" id="IPR012308">
    <property type="entry name" value="DNA_ligase_ATP-dep_N"/>
</dbReference>